<dbReference type="InterPro" id="IPR018392">
    <property type="entry name" value="LysM"/>
</dbReference>
<dbReference type="Pfam" id="PF01551">
    <property type="entry name" value="Peptidase_M23"/>
    <property type="match status" value="1"/>
</dbReference>
<dbReference type="PANTHER" id="PTHR21666:SF263">
    <property type="entry name" value="MUREIN HYDROLASE ACTIVATOR NLPD"/>
    <property type="match status" value="1"/>
</dbReference>
<dbReference type="CDD" id="cd12797">
    <property type="entry name" value="M23_peptidase"/>
    <property type="match status" value="1"/>
</dbReference>
<dbReference type="InterPro" id="IPR016047">
    <property type="entry name" value="M23ase_b-sheet_dom"/>
</dbReference>
<dbReference type="Gene3D" id="2.70.70.10">
    <property type="entry name" value="Glucose Permease (Domain IIA)"/>
    <property type="match status" value="1"/>
</dbReference>
<dbReference type="GO" id="GO:0032153">
    <property type="term" value="C:cell division site"/>
    <property type="evidence" value="ECO:0007669"/>
    <property type="project" value="TreeGrafter"/>
</dbReference>
<dbReference type="SUPFAM" id="SSF51261">
    <property type="entry name" value="Duplicated hybrid motif"/>
    <property type="match status" value="1"/>
</dbReference>
<dbReference type="SMART" id="SM00257">
    <property type="entry name" value="LysM"/>
    <property type="match status" value="1"/>
</dbReference>
<dbReference type="EMBL" id="UINC01006435">
    <property type="protein sequence ID" value="SVA27512.1"/>
    <property type="molecule type" value="Genomic_DNA"/>
</dbReference>
<reference evidence="4" key="1">
    <citation type="submission" date="2018-05" db="EMBL/GenBank/DDBJ databases">
        <authorList>
            <person name="Lanie J.A."/>
            <person name="Ng W.-L."/>
            <person name="Kazmierczak K.M."/>
            <person name="Andrzejewski T.M."/>
            <person name="Davidsen T.M."/>
            <person name="Wayne K.J."/>
            <person name="Tettelin H."/>
            <person name="Glass J.I."/>
            <person name="Rusch D."/>
            <person name="Podicherti R."/>
            <person name="Tsui H.-C.T."/>
            <person name="Winkler M.E."/>
        </authorList>
    </citation>
    <scope>NUCLEOTIDE SEQUENCE</scope>
</reference>
<evidence type="ECO:0000256" key="1">
    <source>
        <dbReference type="ARBA" id="ARBA00038420"/>
    </source>
</evidence>
<dbReference type="GO" id="GO:0004222">
    <property type="term" value="F:metalloendopeptidase activity"/>
    <property type="evidence" value="ECO:0007669"/>
    <property type="project" value="TreeGrafter"/>
</dbReference>
<dbReference type="InterPro" id="IPR036779">
    <property type="entry name" value="LysM_dom_sf"/>
</dbReference>
<dbReference type="Pfam" id="PF01476">
    <property type="entry name" value="LysM"/>
    <property type="match status" value="1"/>
</dbReference>
<evidence type="ECO:0000259" key="3">
    <source>
        <dbReference type="PROSITE" id="PS51782"/>
    </source>
</evidence>
<accession>A0A381UH54</accession>
<comment type="similarity">
    <text evidence="1">Belongs to the E.coli NlpD/Haemophilus LppB family.</text>
</comment>
<proteinExistence type="inferred from homology"/>
<dbReference type="InterPro" id="IPR011055">
    <property type="entry name" value="Dup_hybrid_motif"/>
</dbReference>
<name>A0A381UH54_9ZZZZ</name>
<dbReference type="AlphaFoldDB" id="A0A381UH54"/>
<dbReference type="PANTHER" id="PTHR21666">
    <property type="entry name" value="PEPTIDASE-RELATED"/>
    <property type="match status" value="1"/>
</dbReference>
<organism evidence="4">
    <name type="scientific">marine metagenome</name>
    <dbReference type="NCBI Taxonomy" id="408172"/>
    <lineage>
        <taxon>unclassified sequences</taxon>
        <taxon>metagenomes</taxon>
        <taxon>ecological metagenomes</taxon>
    </lineage>
</organism>
<gene>
    <name evidence="4" type="ORF">METZ01_LOCUS80366</name>
</gene>
<feature type="compositionally biased region" description="Polar residues" evidence="2">
    <location>
        <begin position="110"/>
        <end position="120"/>
    </location>
</feature>
<dbReference type="CDD" id="cd00118">
    <property type="entry name" value="LysM"/>
    <property type="match status" value="1"/>
</dbReference>
<feature type="region of interest" description="Disordered" evidence="2">
    <location>
        <begin position="74"/>
        <end position="120"/>
    </location>
</feature>
<evidence type="ECO:0000313" key="4">
    <source>
        <dbReference type="EMBL" id="SVA27512.1"/>
    </source>
</evidence>
<protein>
    <recommendedName>
        <fullName evidence="3">LysM domain-containing protein</fullName>
    </recommendedName>
</protein>
<feature type="domain" description="LysM" evidence="3">
    <location>
        <begin position="29"/>
        <end position="73"/>
    </location>
</feature>
<sequence>MVVALLISGCVGNPVIPVSDLTRVKTKHSARIVRSGDTLYTIAWEAGLDYRDVARWNKLVPPFRLTPGDRVVLSPEGRNASTGTNKAQVAARPVKPATGARATSLEPKDNSSSANATAEIKSNSISSQNHKWVWPGEGEVITRFDVDNGDNGIDISGAEGSPVRAAAPGRIVYAGSGLRGYGLLLIVKHDETYLSAYAHNRLLLVSEGDEVGKGQVVAEMGSSGAKSTRLHFEIRQDGKPIDPLKYLPAR</sequence>
<dbReference type="GO" id="GO:0009279">
    <property type="term" value="C:cell outer membrane"/>
    <property type="evidence" value="ECO:0007669"/>
    <property type="project" value="TreeGrafter"/>
</dbReference>
<dbReference type="Gene3D" id="3.10.350.10">
    <property type="entry name" value="LysM domain"/>
    <property type="match status" value="1"/>
</dbReference>
<dbReference type="PROSITE" id="PS51782">
    <property type="entry name" value="LYSM"/>
    <property type="match status" value="1"/>
</dbReference>
<dbReference type="InterPro" id="IPR050570">
    <property type="entry name" value="Cell_wall_metabolism_enzyme"/>
</dbReference>
<evidence type="ECO:0000256" key="2">
    <source>
        <dbReference type="SAM" id="MobiDB-lite"/>
    </source>
</evidence>